<dbReference type="EMBL" id="JASDDP010000024">
    <property type="protein sequence ID" value="MDJ1646014.1"/>
    <property type="molecule type" value="Genomic_DNA"/>
</dbReference>
<evidence type="ECO:0000259" key="14">
    <source>
        <dbReference type="Pfam" id="PF07479"/>
    </source>
</evidence>
<dbReference type="GO" id="GO:0051287">
    <property type="term" value="F:NAD binding"/>
    <property type="evidence" value="ECO:0007669"/>
    <property type="project" value="InterPro"/>
</dbReference>
<feature type="binding site" evidence="9">
    <location>
        <begin position="256"/>
        <end position="257"/>
    </location>
    <ligand>
        <name>substrate</name>
    </ligand>
</feature>
<feature type="domain" description="Glycerol-3-phosphate dehydrogenase NAD-dependent N-terminal" evidence="13">
    <location>
        <begin position="3"/>
        <end position="158"/>
    </location>
</feature>
<evidence type="ECO:0000256" key="2">
    <source>
        <dbReference type="ARBA" id="ARBA00022516"/>
    </source>
</evidence>
<dbReference type="PANTHER" id="PTHR11728">
    <property type="entry name" value="GLYCEROL-3-PHOSPHATE DEHYDROGENASE"/>
    <property type="match status" value="1"/>
</dbReference>
<keyword evidence="4 10" id="KW-0520">NAD</keyword>
<dbReference type="SUPFAM" id="SSF48179">
    <property type="entry name" value="6-phosphogluconate dehydrogenase C-terminal domain-like"/>
    <property type="match status" value="1"/>
</dbReference>
<dbReference type="AlphaFoldDB" id="A0AAJ1PT36"/>
<comment type="similarity">
    <text evidence="1 11">Belongs to the NAD-dependent glycerol-3-phosphate dehydrogenase family.</text>
</comment>
<dbReference type="RefSeq" id="WP_283823582.1">
    <property type="nucleotide sequence ID" value="NZ_JASDAY010000016.1"/>
</dbReference>
<organism evidence="15 16">
    <name type="scientific">Mycoplasma phocimorsus</name>
    <dbReference type="NCBI Taxonomy" id="3045839"/>
    <lineage>
        <taxon>Bacteria</taxon>
        <taxon>Bacillati</taxon>
        <taxon>Mycoplasmatota</taxon>
        <taxon>Mollicutes</taxon>
        <taxon>Mycoplasmataceae</taxon>
        <taxon>Mycoplasma</taxon>
    </lineage>
</organism>
<name>A0AAJ1PT36_9MOLU</name>
<dbReference type="InterPro" id="IPR006168">
    <property type="entry name" value="G3P_DH_NAD-dep"/>
</dbReference>
<dbReference type="InterPro" id="IPR013328">
    <property type="entry name" value="6PGD_dom2"/>
</dbReference>
<comment type="caution">
    <text evidence="15">The sequence shown here is derived from an EMBL/GenBank/DDBJ whole genome shotgun (WGS) entry which is preliminary data.</text>
</comment>
<evidence type="ECO:0000256" key="6">
    <source>
        <dbReference type="ARBA" id="ARBA00023209"/>
    </source>
</evidence>
<evidence type="ECO:0000313" key="15">
    <source>
        <dbReference type="EMBL" id="MDJ1646014.1"/>
    </source>
</evidence>
<dbReference type="InterPro" id="IPR036291">
    <property type="entry name" value="NAD(P)-bd_dom_sf"/>
</dbReference>
<dbReference type="PRINTS" id="PR00077">
    <property type="entry name" value="GPDHDRGNASE"/>
</dbReference>
<dbReference type="PIRSF" id="PIRSF000114">
    <property type="entry name" value="Glycerol-3-P_dh"/>
    <property type="match status" value="1"/>
</dbReference>
<feature type="binding site" evidence="10">
    <location>
        <position position="256"/>
    </location>
    <ligand>
        <name>NAD(+)</name>
        <dbReference type="ChEBI" id="CHEBI:57540"/>
    </ligand>
</feature>
<dbReference type="GO" id="GO:0008654">
    <property type="term" value="P:phospholipid biosynthetic process"/>
    <property type="evidence" value="ECO:0007669"/>
    <property type="project" value="UniProtKB-KW"/>
</dbReference>
<evidence type="ECO:0000256" key="12">
    <source>
        <dbReference type="RuleBase" id="RU000439"/>
    </source>
</evidence>
<evidence type="ECO:0000256" key="8">
    <source>
        <dbReference type="PIRSR" id="PIRSR000114-1"/>
    </source>
</evidence>
<dbReference type="InterPro" id="IPR006109">
    <property type="entry name" value="G3P_DH_NAD-dep_C"/>
</dbReference>
<dbReference type="Pfam" id="PF07479">
    <property type="entry name" value="NAD_Gly3P_dh_C"/>
    <property type="match status" value="1"/>
</dbReference>
<reference evidence="15" key="1">
    <citation type="submission" date="2023-05" db="EMBL/GenBank/DDBJ databases">
        <title>Mycoplasma phocimorsus sp. nov., isolated from Scandinavian patients with seal finger or septic arthritis after contact with seals.</title>
        <authorList>
            <person name="Skafte-Holm A."/>
            <person name="Pedersen T.R."/>
            <person name="Froelund M."/>
            <person name="Stegger M."/>
            <person name="Qvortrup K."/>
            <person name="Michaels D.L."/>
            <person name="Brown D.R."/>
            <person name="Jensen J.S."/>
        </authorList>
    </citation>
    <scope>NUCLEOTIDE SEQUENCE</scope>
    <source>
        <strain evidence="15">M5725</strain>
    </source>
</reference>
<dbReference type="Gene3D" id="1.10.1040.10">
    <property type="entry name" value="N-(1-d-carboxylethyl)-l-norvaline Dehydrogenase, domain 2"/>
    <property type="match status" value="1"/>
</dbReference>
<evidence type="ECO:0000256" key="7">
    <source>
        <dbReference type="ARBA" id="ARBA00023264"/>
    </source>
</evidence>
<evidence type="ECO:0000256" key="1">
    <source>
        <dbReference type="ARBA" id="ARBA00011009"/>
    </source>
</evidence>
<evidence type="ECO:0000256" key="11">
    <source>
        <dbReference type="RuleBase" id="RU000437"/>
    </source>
</evidence>
<dbReference type="SUPFAM" id="SSF51735">
    <property type="entry name" value="NAD(P)-binding Rossmann-fold domains"/>
    <property type="match status" value="1"/>
</dbReference>
<keyword evidence="2" id="KW-0444">Lipid biosynthesis</keyword>
<protein>
    <recommendedName>
        <fullName evidence="12">Glycerol-3-phosphate dehydrogenase</fullName>
        <ecNumber evidence="12">1.1.1.94</ecNumber>
    </recommendedName>
</protein>
<dbReference type="Proteomes" id="UP001224428">
    <property type="component" value="Unassembled WGS sequence"/>
</dbReference>
<evidence type="ECO:0000256" key="10">
    <source>
        <dbReference type="PIRSR" id="PIRSR000114-3"/>
    </source>
</evidence>
<dbReference type="PANTHER" id="PTHR11728:SF1">
    <property type="entry name" value="GLYCEROL-3-PHOSPHATE DEHYDROGENASE [NAD(+)] 2, CHLOROPLASTIC"/>
    <property type="match status" value="1"/>
</dbReference>
<dbReference type="GO" id="GO:0046168">
    <property type="term" value="P:glycerol-3-phosphate catabolic process"/>
    <property type="evidence" value="ECO:0007669"/>
    <property type="project" value="InterPro"/>
</dbReference>
<comment type="catalytic activity">
    <reaction evidence="12">
        <text>sn-glycerol 3-phosphate + NADP(+) = dihydroxyacetone phosphate + NADPH + H(+)</text>
        <dbReference type="Rhea" id="RHEA:11096"/>
        <dbReference type="ChEBI" id="CHEBI:15378"/>
        <dbReference type="ChEBI" id="CHEBI:57597"/>
        <dbReference type="ChEBI" id="CHEBI:57642"/>
        <dbReference type="ChEBI" id="CHEBI:57783"/>
        <dbReference type="ChEBI" id="CHEBI:58349"/>
        <dbReference type="EC" id="1.1.1.94"/>
    </reaction>
</comment>
<keyword evidence="3 11" id="KW-0560">Oxidoreductase</keyword>
<proteinExistence type="inferred from homology"/>
<feature type="domain" description="Glycerol-3-phosphate dehydrogenase NAD-dependent C-terminal" evidence="14">
    <location>
        <begin position="183"/>
        <end position="320"/>
    </location>
</feature>
<dbReference type="Gene3D" id="3.40.50.720">
    <property type="entry name" value="NAD(P)-binding Rossmann-like Domain"/>
    <property type="match status" value="1"/>
</dbReference>
<dbReference type="GO" id="GO:0047952">
    <property type="term" value="F:glycerol-3-phosphate dehydrogenase [NAD(P)+] activity"/>
    <property type="evidence" value="ECO:0007669"/>
    <property type="project" value="UniProtKB-EC"/>
</dbReference>
<dbReference type="GO" id="GO:0005975">
    <property type="term" value="P:carbohydrate metabolic process"/>
    <property type="evidence" value="ECO:0007669"/>
    <property type="project" value="InterPro"/>
</dbReference>
<keyword evidence="5" id="KW-0443">Lipid metabolism</keyword>
<dbReference type="GO" id="GO:0005829">
    <property type="term" value="C:cytosol"/>
    <property type="evidence" value="ECO:0007669"/>
    <property type="project" value="TreeGrafter"/>
</dbReference>
<accession>A0AAJ1PT36</accession>
<dbReference type="InterPro" id="IPR008927">
    <property type="entry name" value="6-PGluconate_DH-like_C_sf"/>
</dbReference>
<dbReference type="EC" id="1.1.1.94" evidence="12"/>
<evidence type="ECO:0000256" key="4">
    <source>
        <dbReference type="ARBA" id="ARBA00023027"/>
    </source>
</evidence>
<evidence type="ECO:0000256" key="5">
    <source>
        <dbReference type="ARBA" id="ARBA00023098"/>
    </source>
</evidence>
<evidence type="ECO:0000259" key="13">
    <source>
        <dbReference type="Pfam" id="PF01210"/>
    </source>
</evidence>
<gene>
    <name evidence="15" type="ORF">QLQ80_02915</name>
</gene>
<keyword evidence="7" id="KW-1208">Phospholipid metabolism</keyword>
<sequence>MSKISIIGTGAYGSALACVLAKNNHDVYMYGIDLQEIEDININRRNSKFFKKEFKYQNIIASNNLQLVLQETKLVIIATPSHAINNVLKNLEQVVQGKVDLINTSKGIEKHNNKPLSEYIKTNFSKLNNLATIVGPSFAQELFDEKFTIINIVGTNEKFLKEVKNIFDNDFLKLQISLNENALQYYAALKNILAIGMGIINYLYDSMNTVSAVFAIGFKEMYYIVKALEVHVKEDIIFEMASLGDTYLTASSIKSRNYCFGKNIAKDGIDNILAQNNTTIEGYTNGKIIKEIIDNYKINIPFFESIYNILYNKKNPKKILDFLQNKGE</sequence>
<feature type="binding site" evidence="9">
    <location>
        <position position="106"/>
    </location>
    <ligand>
        <name>substrate</name>
    </ligand>
</feature>
<keyword evidence="16" id="KW-1185">Reference proteome</keyword>
<dbReference type="InterPro" id="IPR011128">
    <property type="entry name" value="G3P_DH_NAD-dep_N"/>
</dbReference>
<dbReference type="PROSITE" id="PS51257">
    <property type="entry name" value="PROKAR_LIPOPROTEIN"/>
    <property type="match status" value="1"/>
</dbReference>
<evidence type="ECO:0000256" key="9">
    <source>
        <dbReference type="PIRSR" id="PIRSR000114-2"/>
    </source>
</evidence>
<feature type="binding site" evidence="10">
    <location>
        <begin position="8"/>
        <end position="13"/>
    </location>
    <ligand>
        <name>NAD(+)</name>
        <dbReference type="ChEBI" id="CHEBI:57540"/>
    </ligand>
</feature>
<dbReference type="Pfam" id="PF01210">
    <property type="entry name" value="NAD_Gly3P_dh_N"/>
    <property type="match status" value="1"/>
</dbReference>
<feature type="active site" description="Proton acceptor" evidence="8">
    <location>
        <position position="190"/>
    </location>
</feature>
<feature type="binding site" evidence="10">
    <location>
        <position position="139"/>
    </location>
    <ligand>
        <name>NAD(+)</name>
        <dbReference type="ChEBI" id="CHEBI:57540"/>
    </ligand>
</feature>
<keyword evidence="6" id="KW-0594">Phospholipid biosynthesis</keyword>
<evidence type="ECO:0000256" key="3">
    <source>
        <dbReference type="ARBA" id="ARBA00023002"/>
    </source>
</evidence>
<evidence type="ECO:0000313" key="16">
    <source>
        <dbReference type="Proteomes" id="UP001224428"/>
    </source>
</evidence>